<dbReference type="Pfam" id="PF13416">
    <property type="entry name" value="SBP_bac_8"/>
    <property type="match status" value="1"/>
</dbReference>
<protein>
    <submittedName>
        <fullName evidence="1">Extracellular solute-binding protein</fullName>
    </submittedName>
</protein>
<comment type="caution">
    <text evidence="1">The sequence shown here is derived from an EMBL/GenBank/DDBJ whole genome shotgun (WGS) entry which is preliminary data.</text>
</comment>
<dbReference type="InterPro" id="IPR006059">
    <property type="entry name" value="SBP"/>
</dbReference>
<evidence type="ECO:0000313" key="1">
    <source>
        <dbReference type="EMBL" id="HGS86523.1"/>
    </source>
</evidence>
<name>A0A7C4L0J4_9CHLR</name>
<dbReference type="InterPro" id="IPR050490">
    <property type="entry name" value="Bact_solute-bd_prot1"/>
</dbReference>
<dbReference type="PROSITE" id="PS51257">
    <property type="entry name" value="PROKAR_LIPOPROTEIN"/>
    <property type="match status" value="1"/>
</dbReference>
<dbReference type="PANTHER" id="PTHR43649:SF12">
    <property type="entry name" value="DIACETYLCHITOBIOSE BINDING PROTEIN DASA"/>
    <property type="match status" value="1"/>
</dbReference>
<sequence length="492" mass="54842">MSRLPRRILEKIPFPMPCLWLVMLVFGLLLGACSPILPPQVDEATPQTTRTRAVLPTLIPTAAPQPEQTATPDALDDLRGLEIRLLHPWTGSLAAALENAVRDFNQGNEWGIRVRAESSGSSMVLAQRMENSPSAEPIADLIIAPSENLLFWHAHGNRIRPLNDFLLDPRWGLSEARRADYPLAFWQQDQAEGQQLGIPALRTARVFFYNLSWASELGFSRPPETLDEFRQHACTAARANNTDRTGSNDGTGGWMVDTDGWTIYAWLKSFGLNNPLLGEPVRLSFNHPQTLQAGEFLRGMVDEGCAFFGRIPPEEAFATRRALYFSASLLDIPVLTATLQRLGSQDVWMALPFPVSDRPVVVVGGLSYGILRSQPERELAAWLFIRWMTQPEVQAALLQSGGGLPLGAASANLAQEDMRQKYPAWGTALQWIPIAQPLPVSGEWRFARFILEDAFWQALQYYVPPEQIPAVLNQIDPTLREVVERHTGQARP</sequence>
<reference evidence="1" key="1">
    <citation type="journal article" date="2020" name="mSystems">
        <title>Genome- and Community-Level Interaction Insights into Carbon Utilization and Element Cycling Functions of Hydrothermarchaeota in Hydrothermal Sediment.</title>
        <authorList>
            <person name="Zhou Z."/>
            <person name="Liu Y."/>
            <person name="Xu W."/>
            <person name="Pan J."/>
            <person name="Luo Z.H."/>
            <person name="Li M."/>
        </authorList>
    </citation>
    <scope>NUCLEOTIDE SEQUENCE [LARGE SCALE GENOMIC DNA]</scope>
    <source>
        <strain evidence="1">SpSt-556</strain>
    </source>
</reference>
<dbReference type="PANTHER" id="PTHR43649">
    <property type="entry name" value="ARABINOSE-BINDING PROTEIN-RELATED"/>
    <property type="match status" value="1"/>
</dbReference>
<organism evidence="1">
    <name type="scientific">Bellilinea caldifistulae</name>
    <dbReference type="NCBI Taxonomy" id="360411"/>
    <lineage>
        <taxon>Bacteria</taxon>
        <taxon>Bacillati</taxon>
        <taxon>Chloroflexota</taxon>
        <taxon>Anaerolineae</taxon>
        <taxon>Anaerolineales</taxon>
        <taxon>Anaerolineaceae</taxon>
        <taxon>Bellilinea</taxon>
    </lineage>
</organism>
<accession>A0A7C4L0J4</accession>
<gene>
    <name evidence="1" type="ORF">ENT17_02785</name>
</gene>
<dbReference type="Gene3D" id="3.40.190.10">
    <property type="entry name" value="Periplasmic binding protein-like II"/>
    <property type="match status" value="1"/>
</dbReference>
<dbReference type="AlphaFoldDB" id="A0A7C4L0J4"/>
<proteinExistence type="predicted"/>
<dbReference type="SUPFAM" id="SSF53850">
    <property type="entry name" value="Periplasmic binding protein-like II"/>
    <property type="match status" value="1"/>
</dbReference>
<dbReference type="EMBL" id="DSXR01000037">
    <property type="protein sequence ID" value="HGS86523.1"/>
    <property type="molecule type" value="Genomic_DNA"/>
</dbReference>